<organism evidence="2 3">
    <name type="scientific">Tanacetum coccineum</name>
    <dbReference type="NCBI Taxonomy" id="301880"/>
    <lineage>
        <taxon>Eukaryota</taxon>
        <taxon>Viridiplantae</taxon>
        <taxon>Streptophyta</taxon>
        <taxon>Embryophyta</taxon>
        <taxon>Tracheophyta</taxon>
        <taxon>Spermatophyta</taxon>
        <taxon>Magnoliopsida</taxon>
        <taxon>eudicotyledons</taxon>
        <taxon>Gunneridae</taxon>
        <taxon>Pentapetalae</taxon>
        <taxon>asterids</taxon>
        <taxon>campanulids</taxon>
        <taxon>Asterales</taxon>
        <taxon>Asteraceae</taxon>
        <taxon>Asteroideae</taxon>
        <taxon>Anthemideae</taxon>
        <taxon>Anthemidinae</taxon>
        <taxon>Tanacetum</taxon>
    </lineage>
</organism>
<comment type="caution">
    <text evidence="2">The sequence shown here is derived from an EMBL/GenBank/DDBJ whole genome shotgun (WGS) entry which is preliminary data.</text>
</comment>
<gene>
    <name evidence="2" type="ORF">Tco_0908962</name>
</gene>
<keyword evidence="3" id="KW-1185">Reference proteome</keyword>
<evidence type="ECO:0000259" key="1">
    <source>
        <dbReference type="Pfam" id="PF01928"/>
    </source>
</evidence>
<evidence type="ECO:0000313" key="3">
    <source>
        <dbReference type="Proteomes" id="UP001151760"/>
    </source>
</evidence>
<dbReference type="InterPro" id="IPR023577">
    <property type="entry name" value="CYTH_domain"/>
</dbReference>
<proteinExistence type="predicted"/>
<dbReference type="Proteomes" id="UP001151760">
    <property type="component" value="Unassembled WGS sequence"/>
</dbReference>
<reference evidence="2" key="2">
    <citation type="submission" date="2022-01" db="EMBL/GenBank/DDBJ databases">
        <authorList>
            <person name="Yamashiro T."/>
            <person name="Shiraishi A."/>
            <person name="Satake H."/>
            <person name="Nakayama K."/>
        </authorList>
    </citation>
    <scope>NUCLEOTIDE SEQUENCE</scope>
</reference>
<name>A0ABQ5CQP9_9ASTR</name>
<accession>A0ABQ5CQP9</accession>
<sequence length="230" mass="26203">MKHQTNAVVAAARNSLTEAYKKLKAAVAATATDTPGFVVYPMYKAFIEPDLKTAHIRIMNKFNPLTGFQSLTYIFKSSRNITDDQVKFVMSDEHTQTLEETYDIYLLPPGADLETCESYLRIRNREYSLMFEVVVADIKRVPNRLHTELFVTDGICKVMRTSIAEVLAIIPQTQKAKLMEAYKNKIVPKKSEPSICVPPSIICWKYRFNASFSFVFMYVGERLYKVVGGT</sequence>
<dbReference type="InterPro" id="IPR036049">
    <property type="entry name" value="Ribosomal_uL29_sf"/>
</dbReference>
<dbReference type="Gene3D" id="1.10.287.310">
    <property type="match status" value="1"/>
</dbReference>
<reference evidence="2" key="1">
    <citation type="journal article" date="2022" name="Int. J. Mol. Sci.">
        <title>Draft Genome of Tanacetum Coccineum: Genomic Comparison of Closely Related Tanacetum-Family Plants.</title>
        <authorList>
            <person name="Yamashiro T."/>
            <person name="Shiraishi A."/>
            <person name="Nakayama K."/>
            <person name="Satake H."/>
        </authorList>
    </citation>
    <scope>NUCLEOTIDE SEQUENCE</scope>
</reference>
<dbReference type="EMBL" id="BQNB010014481">
    <property type="protein sequence ID" value="GJT28687.1"/>
    <property type="molecule type" value="Genomic_DNA"/>
</dbReference>
<feature type="domain" description="CYTH" evidence="1">
    <location>
        <begin position="93"/>
        <end position="137"/>
    </location>
</feature>
<evidence type="ECO:0000313" key="2">
    <source>
        <dbReference type="EMBL" id="GJT28687.1"/>
    </source>
</evidence>
<protein>
    <recommendedName>
        <fullName evidence="1">CYTH domain-containing protein</fullName>
    </recommendedName>
</protein>
<dbReference type="Pfam" id="PF01928">
    <property type="entry name" value="CYTH"/>
    <property type="match status" value="1"/>
</dbReference>